<protein>
    <submittedName>
        <fullName evidence="7">Acetolactate synthase</fullName>
    </submittedName>
</protein>
<dbReference type="InterPro" id="IPR012001">
    <property type="entry name" value="Thiamin_PyroP_enz_TPP-bd_dom"/>
</dbReference>
<name>A0AB37U8X6_9CYAN</name>
<dbReference type="InterPro" id="IPR011766">
    <property type="entry name" value="TPP_enzyme_TPP-bd"/>
</dbReference>
<dbReference type="GO" id="GO:0009099">
    <property type="term" value="P:L-valine biosynthetic process"/>
    <property type="evidence" value="ECO:0007669"/>
    <property type="project" value="TreeGrafter"/>
</dbReference>
<dbReference type="GO" id="GO:0030976">
    <property type="term" value="F:thiamine pyrophosphate binding"/>
    <property type="evidence" value="ECO:0007669"/>
    <property type="project" value="InterPro"/>
</dbReference>
<organism evidence="7 8">
    <name type="scientific">Chroococcidiopsis cubana SAG 39.79</name>
    <dbReference type="NCBI Taxonomy" id="388085"/>
    <lineage>
        <taxon>Bacteria</taxon>
        <taxon>Bacillati</taxon>
        <taxon>Cyanobacteriota</taxon>
        <taxon>Cyanophyceae</taxon>
        <taxon>Chroococcidiopsidales</taxon>
        <taxon>Chroococcidiopsidaceae</taxon>
        <taxon>Chroococcidiopsis</taxon>
    </lineage>
</organism>
<gene>
    <name evidence="7" type="primary">ilvB</name>
    <name evidence="7" type="ORF">DSM107010_70280</name>
</gene>
<feature type="domain" description="Thiamine pyrophosphate enzyme TPP-binding" evidence="5">
    <location>
        <begin position="380"/>
        <end position="523"/>
    </location>
</feature>
<dbReference type="EMBL" id="RSCK01000176">
    <property type="protein sequence ID" value="RUS96980.1"/>
    <property type="molecule type" value="Genomic_DNA"/>
</dbReference>
<dbReference type="InterPro" id="IPR029035">
    <property type="entry name" value="DHS-like_NAD/FAD-binding_dom"/>
</dbReference>
<dbReference type="Gene3D" id="3.40.50.1220">
    <property type="entry name" value="TPP-binding domain"/>
    <property type="match status" value="1"/>
</dbReference>
<reference evidence="7 8" key="1">
    <citation type="journal article" date="2019" name="Genome Biol. Evol.">
        <title>Day and night: Metabolic profiles and evolutionary relationships of six axenic non-marine cyanobacteria.</title>
        <authorList>
            <person name="Will S.E."/>
            <person name="Henke P."/>
            <person name="Boedeker C."/>
            <person name="Huang S."/>
            <person name="Brinkmann H."/>
            <person name="Rohde M."/>
            <person name="Jarek M."/>
            <person name="Friedl T."/>
            <person name="Seufert S."/>
            <person name="Schumacher M."/>
            <person name="Overmann J."/>
            <person name="Neumann-Schaal M."/>
            <person name="Petersen J."/>
        </authorList>
    </citation>
    <scope>NUCLEOTIDE SEQUENCE [LARGE SCALE GENOMIC DNA]</scope>
    <source>
        <strain evidence="7 8">SAG 39.79</strain>
    </source>
</reference>
<dbReference type="SUPFAM" id="SSF52518">
    <property type="entry name" value="Thiamin diphosphate-binding fold (THDP-binding)"/>
    <property type="match status" value="2"/>
</dbReference>
<dbReference type="CDD" id="cd00568">
    <property type="entry name" value="TPP_enzymes"/>
    <property type="match status" value="1"/>
</dbReference>
<dbReference type="Pfam" id="PF00205">
    <property type="entry name" value="TPP_enzyme_M"/>
    <property type="match status" value="1"/>
</dbReference>
<evidence type="ECO:0000256" key="1">
    <source>
        <dbReference type="ARBA" id="ARBA00007812"/>
    </source>
</evidence>
<evidence type="ECO:0000259" key="5">
    <source>
        <dbReference type="Pfam" id="PF02775"/>
    </source>
</evidence>
<evidence type="ECO:0000256" key="3">
    <source>
        <dbReference type="RuleBase" id="RU362132"/>
    </source>
</evidence>
<dbReference type="AlphaFoldDB" id="A0AB37U8X6"/>
<evidence type="ECO:0000259" key="6">
    <source>
        <dbReference type="Pfam" id="PF02776"/>
    </source>
</evidence>
<evidence type="ECO:0000259" key="4">
    <source>
        <dbReference type="Pfam" id="PF00205"/>
    </source>
</evidence>
<dbReference type="SUPFAM" id="SSF52467">
    <property type="entry name" value="DHS-like NAD/FAD-binding domain"/>
    <property type="match status" value="1"/>
</dbReference>
<feature type="domain" description="Thiamine pyrophosphate enzyme N-terminal TPP-binding" evidence="6">
    <location>
        <begin position="1"/>
        <end position="105"/>
    </location>
</feature>
<dbReference type="GO" id="GO:0003984">
    <property type="term" value="F:acetolactate synthase activity"/>
    <property type="evidence" value="ECO:0007669"/>
    <property type="project" value="TreeGrafter"/>
</dbReference>
<feature type="domain" description="Thiamine pyrophosphate enzyme central" evidence="4">
    <location>
        <begin position="195"/>
        <end position="322"/>
    </location>
</feature>
<dbReference type="PANTHER" id="PTHR18968:SF167">
    <property type="entry name" value="ACETOLACTATE SYNTHASE LARGE SUBUNIT ILVB2-RELATED"/>
    <property type="match status" value="1"/>
</dbReference>
<proteinExistence type="inferred from homology"/>
<accession>A0AB37U8X6</accession>
<dbReference type="CDD" id="cd07035">
    <property type="entry name" value="TPP_PYR_POX_like"/>
    <property type="match status" value="1"/>
</dbReference>
<dbReference type="GO" id="GO:0050660">
    <property type="term" value="F:flavin adenine dinucleotide binding"/>
    <property type="evidence" value="ECO:0007669"/>
    <property type="project" value="TreeGrafter"/>
</dbReference>
<dbReference type="PANTHER" id="PTHR18968">
    <property type="entry name" value="THIAMINE PYROPHOSPHATE ENZYMES"/>
    <property type="match status" value="1"/>
</dbReference>
<dbReference type="GO" id="GO:0009097">
    <property type="term" value="P:isoleucine biosynthetic process"/>
    <property type="evidence" value="ECO:0007669"/>
    <property type="project" value="TreeGrafter"/>
</dbReference>
<dbReference type="GO" id="GO:0000287">
    <property type="term" value="F:magnesium ion binding"/>
    <property type="evidence" value="ECO:0007669"/>
    <property type="project" value="InterPro"/>
</dbReference>
<dbReference type="Gene3D" id="3.40.50.970">
    <property type="match status" value="2"/>
</dbReference>
<sequence length="562" mass="60139">MLEGLGITHAFGVSGGAIAPVWATLQHHSSIEVFHFRHEVGAVFAAIESYFASDRPAVVFTTAGPGITNALTGLFAARWEGAKVIFLSPATSTAQRGRWAFQETSTYTMPGEIFSTSKSLFHYATTIESGDELPKIARRLAAGLARPGGFVVHLSISTAIQSSFIDISLPQGAAVQTLVSATPQAIAECVQLLSEEPFAIWVGFGARGAAAEIRQLAERTGAAVMCSPRGKGIFPENHPQFVGVTGFGGHSSVLAYMQQHCPLRVLVLGTRLGELTSFWNPELVPKRGFLHVDIDPEVPGVAYPSVETVSIQSDVGVFVRQLLEHFLNRHERSTAAVTLPRPQSKAIYPNTGSLVRPEMLMDAIQRVIVEGSDAVVMTEAGNSFAWGTHTLRFDKPGRYRVSTGFGSMGHATTGVLGAALARQGKAVALVGDGSMLMNNEVSTAVRYQIPAVWIVLNDARYNMCAQVMPSLGFEGMDTEIPQTDFVMLARGMGADGTRVETESDVQAALERALASPVPFVVDVVIDPSSRAPVGTRTQSLIQQDATESIVTPSKSGWSGWEI</sequence>
<dbReference type="InterPro" id="IPR045229">
    <property type="entry name" value="TPP_enz"/>
</dbReference>
<dbReference type="GO" id="GO:0005948">
    <property type="term" value="C:acetolactate synthase complex"/>
    <property type="evidence" value="ECO:0007669"/>
    <property type="project" value="TreeGrafter"/>
</dbReference>
<comment type="caution">
    <text evidence="7">The sequence shown here is derived from an EMBL/GenBank/DDBJ whole genome shotgun (WGS) entry which is preliminary data.</text>
</comment>
<comment type="similarity">
    <text evidence="1 3">Belongs to the TPP enzyme family.</text>
</comment>
<dbReference type="InterPro" id="IPR012000">
    <property type="entry name" value="Thiamin_PyroP_enz_cen_dom"/>
</dbReference>
<keyword evidence="8" id="KW-1185">Reference proteome</keyword>
<dbReference type="InterPro" id="IPR029061">
    <property type="entry name" value="THDP-binding"/>
</dbReference>
<dbReference type="Pfam" id="PF02776">
    <property type="entry name" value="TPP_enzyme_N"/>
    <property type="match status" value="1"/>
</dbReference>
<dbReference type="Pfam" id="PF02775">
    <property type="entry name" value="TPP_enzyme_C"/>
    <property type="match status" value="1"/>
</dbReference>
<dbReference type="Proteomes" id="UP000282574">
    <property type="component" value="Unassembled WGS sequence"/>
</dbReference>
<keyword evidence="2 3" id="KW-0786">Thiamine pyrophosphate</keyword>
<evidence type="ECO:0000313" key="8">
    <source>
        <dbReference type="Proteomes" id="UP000282574"/>
    </source>
</evidence>
<evidence type="ECO:0000256" key="2">
    <source>
        <dbReference type="ARBA" id="ARBA00023052"/>
    </source>
</evidence>
<evidence type="ECO:0000313" key="7">
    <source>
        <dbReference type="EMBL" id="RUS96980.1"/>
    </source>
</evidence>